<evidence type="ECO:0000256" key="3">
    <source>
        <dbReference type="SAM" id="Coils"/>
    </source>
</evidence>
<feature type="compositionally biased region" description="Pro residues" evidence="4">
    <location>
        <begin position="345"/>
        <end position="355"/>
    </location>
</feature>
<feature type="non-terminal residue" evidence="7">
    <location>
        <position position="1"/>
    </location>
</feature>
<evidence type="ECO:0000256" key="1">
    <source>
        <dbReference type="ARBA" id="ARBA00022443"/>
    </source>
</evidence>
<dbReference type="SUPFAM" id="SSF103657">
    <property type="entry name" value="BAR/IMD domain-like"/>
    <property type="match status" value="1"/>
</dbReference>
<evidence type="ECO:0000313" key="8">
    <source>
        <dbReference type="Proteomes" id="UP000789706"/>
    </source>
</evidence>
<dbReference type="SMART" id="SM00721">
    <property type="entry name" value="BAR"/>
    <property type="match status" value="1"/>
</dbReference>
<evidence type="ECO:0000259" key="6">
    <source>
        <dbReference type="PROSITE" id="PS51021"/>
    </source>
</evidence>
<protein>
    <submittedName>
        <fullName evidence="7">185_t:CDS:1</fullName>
    </submittedName>
</protein>
<dbReference type="InterPro" id="IPR027267">
    <property type="entry name" value="AH/BAR_dom_sf"/>
</dbReference>
<feature type="compositionally biased region" description="Low complexity" evidence="4">
    <location>
        <begin position="279"/>
        <end position="298"/>
    </location>
</feature>
<dbReference type="AlphaFoldDB" id="A0A9N9CJ32"/>
<dbReference type="SUPFAM" id="SSF50044">
    <property type="entry name" value="SH3-domain"/>
    <property type="match status" value="1"/>
</dbReference>
<dbReference type="Pfam" id="PF00018">
    <property type="entry name" value="SH3_1"/>
    <property type="match status" value="1"/>
</dbReference>
<accession>A0A9N9CJ32</accession>
<comment type="caution">
    <text evidence="7">The sequence shown here is derived from an EMBL/GenBank/DDBJ whole genome shotgun (WGS) entry which is preliminary data.</text>
</comment>
<dbReference type="Gene3D" id="1.20.1270.60">
    <property type="entry name" value="Arfaptin homology (AH) domain/BAR domain"/>
    <property type="match status" value="1"/>
</dbReference>
<evidence type="ECO:0000256" key="2">
    <source>
        <dbReference type="PROSITE-ProRule" id="PRU00192"/>
    </source>
</evidence>
<dbReference type="PROSITE" id="PS50002">
    <property type="entry name" value="SH3"/>
    <property type="match status" value="1"/>
</dbReference>
<dbReference type="GO" id="GO:0051666">
    <property type="term" value="P:actin cortical patch localization"/>
    <property type="evidence" value="ECO:0007669"/>
    <property type="project" value="InterPro"/>
</dbReference>
<dbReference type="PRINTS" id="PR00452">
    <property type="entry name" value="SH3DOMAIN"/>
</dbReference>
<dbReference type="GO" id="GO:1990528">
    <property type="term" value="C:Rvs161p-Rvs167p complex"/>
    <property type="evidence" value="ECO:0007669"/>
    <property type="project" value="TreeGrafter"/>
</dbReference>
<dbReference type="GO" id="GO:0031097">
    <property type="term" value="C:medial cortex"/>
    <property type="evidence" value="ECO:0007669"/>
    <property type="project" value="TreeGrafter"/>
</dbReference>
<keyword evidence="1 2" id="KW-0728">SH3 domain</keyword>
<dbReference type="Pfam" id="PF03114">
    <property type="entry name" value="BAR"/>
    <property type="match status" value="1"/>
</dbReference>
<feature type="region of interest" description="Disordered" evidence="4">
    <location>
        <begin position="279"/>
        <end position="355"/>
    </location>
</feature>
<dbReference type="PANTHER" id="PTHR47174">
    <property type="entry name" value="BRIDGING INTEGRATOR 3"/>
    <property type="match status" value="1"/>
</dbReference>
<feature type="domain" description="BAR" evidence="6">
    <location>
        <begin position="14"/>
        <end position="248"/>
    </location>
</feature>
<dbReference type="PANTHER" id="PTHR47174:SF1">
    <property type="entry name" value="REDUCED VIABILITY UPON STARVATION PROTEIN 167"/>
    <property type="match status" value="1"/>
</dbReference>
<dbReference type="InterPro" id="IPR046982">
    <property type="entry name" value="BIN3/RVS161-like"/>
</dbReference>
<dbReference type="Proteomes" id="UP000789706">
    <property type="component" value="Unassembled WGS sequence"/>
</dbReference>
<dbReference type="GO" id="GO:0008289">
    <property type="term" value="F:lipid binding"/>
    <property type="evidence" value="ECO:0007669"/>
    <property type="project" value="TreeGrafter"/>
</dbReference>
<feature type="coiled-coil region" evidence="3">
    <location>
        <begin position="146"/>
        <end position="183"/>
    </location>
</feature>
<dbReference type="GO" id="GO:0030479">
    <property type="term" value="C:actin cortical patch"/>
    <property type="evidence" value="ECO:0007669"/>
    <property type="project" value="TreeGrafter"/>
</dbReference>
<feature type="compositionally biased region" description="Low complexity" evidence="4">
    <location>
        <begin position="308"/>
        <end position="321"/>
    </location>
</feature>
<dbReference type="FunFam" id="2.30.30.40:FF:000100">
    <property type="entry name" value="SH3 domain-containing YSC84-like protein 1"/>
    <property type="match status" value="1"/>
</dbReference>
<reference evidence="7" key="1">
    <citation type="submission" date="2021-06" db="EMBL/GenBank/DDBJ databases">
        <authorList>
            <person name="Kallberg Y."/>
            <person name="Tangrot J."/>
            <person name="Rosling A."/>
        </authorList>
    </citation>
    <scope>NUCLEOTIDE SEQUENCE</scope>
    <source>
        <strain evidence="7">AZ414A</strain>
    </source>
</reference>
<dbReference type="EMBL" id="CAJVPK010001915">
    <property type="protein sequence ID" value="CAG8602067.1"/>
    <property type="molecule type" value="Genomic_DNA"/>
</dbReference>
<keyword evidence="3" id="KW-0175">Coiled coil</keyword>
<dbReference type="CDD" id="cd07599">
    <property type="entry name" value="BAR_Rvs167p"/>
    <property type="match status" value="1"/>
</dbReference>
<evidence type="ECO:0000259" key="5">
    <source>
        <dbReference type="PROSITE" id="PS50002"/>
    </source>
</evidence>
<dbReference type="Gene3D" id="2.30.30.40">
    <property type="entry name" value="SH3 Domains"/>
    <property type="match status" value="1"/>
</dbReference>
<evidence type="ECO:0000256" key="4">
    <source>
        <dbReference type="SAM" id="MobiDB-lite"/>
    </source>
</evidence>
<dbReference type="InterPro" id="IPR001452">
    <property type="entry name" value="SH3_domain"/>
</dbReference>
<proteinExistence type="predicted"/>
<dbReference type="SMART" id="SM00326">
    <property type="entry name" value="SH3"/>
    <property type="match status" value="1"/>
</dbReference>
<dbReference type="GO" id="GO:0043332">
    <property type="term" value="C:mating projection tip"/>
    <property type="evidence" value="ECO:0007669"/>
    <property type="project" value="TreeGrafter"/>
</dbReference>
<feature type="compositionally biased region" description="Acidic residues" evidence="4">
    <location>
        <begin position="327"/>
        <end position="344"/>
    </location>
</feature>
<dbReference type="GO" id="GO:0097320">
    <property type="term" value="P:plasma membrane tubulation"/>
    <property type="evidence" value="ECO:0007669"/>
    <property type="project" value="TreeGrafter"/>
</dbReference>
<sequence>KGTTKAFGRLPQRVLTKTRIRSATKDYQFDDIYSQFNELTKKTEKFHIDAVKFRDNLTESLNHQVNIAEILITLYDPIKGSEEGAVTRRQKTPVKSMKAVEEYEAAVIEVRELILPELDTLDVTVISPAKEFLNIIKMIKKTISKRDHKKTDYDRFQTNLKKLQDKKEKSSSEEKQMFKLEEQFSRATQEYDHYNNLLKEELPLFFEYRSEFIEPVFENFYTIQLNVFTILFERLELLVDNTGEYFDIETDIIEGYERKREEIDPKIELLTVIKKVGKNTSSNTPKSSSSSKLNVPPSHDSMRSRSPNYLNSNNAASYSSLKKGYDYEEEEREEECEEYEEEEPPPPPVPFTAPKPKPKIVRNYVIALYDYDAQADGDLSFKKDDKIEVIERTQNINDWWKGRLNGTIGVFPASIKCTISKTGLIK</sequence>
<feature type="domain" description="SH3" evidence="5">
    <location>
        <begin position="360"/>
        <end position="421"/>
    </location>
</feature>
<dbReference type="GO" id="GO:0006897">
    <property type="term" value="P:endocytosis"/>
    <property type="evidence" value="ECO:0007669"/>
    <property type="project" value="InterPro"/>
</dbReference>
<dbReference type="OrthoDB" id="443981at2759"/>
<gene>
    <name evidence="7" type="ORF">DEBURN_LOCUS9570</name>
</gene>
<name>A0A9N9CJ32_9GLOM</name>
<dbReference type="PROSITE" id="PS51021">
    <property type="entry name" value="BAR"/>
    <property type="match status" value="1"/>
</dbReference>
<dbReference type="InterPro" id="IPR036028">
    <property type="entry name" value="SH3-like_dom_sf"/>
</dbReference>
<keyword evidence="8" id="KW-1185">Reference proteome</keyword>
<evidence type="ECO:0000313" key="7">
    <source>
        <dbReference type="EMBL" id="CAG8602067.1"/>
    </source>
</evidence>
<dbReference type="InterPro" id="IPR004148">
    <property type="entry name" value="BAR_dom"/>
</dbReference>
<organism evidence="7 8">
    <name type="scientific">Diversispora eburnea</name>
    <dbReference type="NCBI Taxonomy" id="1213867"/>
    <lineage>
        <taxon>Eukaryota</taxon>
        <taxon>Fungi</taxon>
        <taxon>Fungi incertae sedis</taxon>
        <taxon>Mucoromycota</taxon>
        <taxon>Glomeromycotina</taxon>
        <taxon>Glomeromycetes</taxon>
        <taxon>Diversisporales</taxon>
        <taxon>Diversisporaceae</taxon>
        <taxon>Diversispora</taxon>
    </lineage>
</organism>